<sequence length="159" mass="17728">MATLLNPENKDVLELAVMKVLSGILPLMLLVSAGYSKDAGGISPEAGARTYGQNYKDMVLATCIANAYKDDKSATIDAGSSVSTLRDWTEYDLEKAPNAIKALVDRYLAHDYHNPLVESEVQGVRFDLLKCLDLYHSKELDTQVKRLVIHPNRIYRQDK</sequence>
<dbReference type="Proteomes" id="UP000031535">
    <property type="component" value="Unassembled WGS sequence"/>
</dbReference>
<evidence type="ECO:0008006" key="3">
    <source>
        <dbReference type="Google" id="ProtNLM"/>
    </source>
</evidence>
<dbReference type="Gene3D" id="1.20.120.1620">
    <property type="match status" value="1"/>
</dbReference>
<dbReference type="Pfam" id="PF16695">
    <property type="entry name" value="Tai4"/>
    <property type="match status" value="1"/>
</dbReference>
<name>A0A0C2E7Q0_9PSED</name>
<proteinExistence type="predicted"/>
<dbReference type="InterPro" id="IPR038314">
    <property type="entry name" value="T6SS_sf"/>
</dbReference>
<organism evidence="1 2">
    <name type="scientific">Pseudomonas batumici</name>
    <dbReference type="NCBI Taxonomy" id="226910"/>
    <lineage>
        <taxon>Bacteria</taxon>
        <taxon>Pseudomonadati</taxon>
        <taxon>Pseudomonadota</taxon>
        <taxon>Gammaproteobacteria</taxon>
        <taxon>Pseudomonadales</taxon>
        <taxon>Pseudomonadaceae</taxon>
        <taxon>Pseudomonas</taxon>
    </lineage>
</organism>
<keyword evidence="2" id="KW-1185">Reference proteome</keyword>
<accession>A0A0C2E7Q0</accession>
<evidence type="ECO:0000313" key="2">
    <source>
        <dbReference type="Proteomes" id="UP000031535"/>
    </source>
</evidence>
<dbReference type="PATRIC" id="fig|226910.6.peg.4223"/>
<dbReference type="EMBL" id="JXDG01000057">
    <property type="protein sequence ID" value="KIH81924.1"/>
    <property type="molecule type" value="Genomic_DNA"/>
</dbReference>
<comment type="caution">
    <text evidence="1">The sequence shown here is derived from an EMBL/GenBank/DDBJ whole genome shotgun (WGS) entry which is preliminary data.</text>
</comment>
<gene>
    <name evidence="1" type="ORF">UCMB321_4229</name>
</gene>
<dbReference type="AlphaFoldDB" id="A0A0C2E7Q0"/>
<dbReference type="InterPro" id="IPR032032">
    <property type="entry name" value="Tai4"/>
</dbReference>
<protein>
    <recommendedName>
        <fullName evidence="3">Immunity protein</fullName>
    </recommendedName>
</protein>
<reference evidence="1 2" key="1">
    <citation type="submission" date="2015-01" db="EMBL/GenBank/DDBJ databases">
        <title>Complete genome of Pseudomonas batumici UCM B-321 producer of the batumin antibiotic with strong antistaphilococcal and potential anticancer activity.</title>
        <authorList>
            <person name="Klochko V.V."/>
            <person name="Zelena L.B."/>
            <person name="Elena K.A."/>
            <person name="Reva O.N."/>
        </authorList>
    </citation>
    <scope>NUCLEOTIDE SEQUENCE [LARGE SCALE GENOMIC DNA]</scope>
    <source>
        <strain evidence="1 2">UCM B-321</strain>
    </source>
</reference>
<evidence type="ECO:0000313" key="1">
    <source>
        <dbReference type="EMBL" id="KIH81924.1"/>
    </source>
</evidence>